<dbReference type="PANTHER" id="PTHR12907:SF26">
    <property type="entry name" value="HIF PROLYL HYDROXYLASE, ISOFORM C"/>
    <property type="match status" value="1"/>
</dbReference>
<dbReference type="Proteomes" id="UP001501310">
    <property type="component" value="Unassembled WGS sequence"/>
</dbReference>
<dbReference type="Pfam" id="PF13640">
    <property type="entry name" value="2OG-FeII_Oxy_3"/>
    <property type="match status" value="1"/>
</dbReference>
<evidence type="ECO:0000259" key="7">
    <source>
        <dbReference type="PROSITE" id="PS51471"/>
    </source>
</evidence>
<dbReference type="InterPro" id="IPR005123">
    <property type="entry name" value="Oxoglu/Fe-dep_dioxygenase_dom"/>
</dbReference>
<proteinExistence type="predicted"/>
<dbReference type="InterPro" id="IPR051559">
    <property type="entry name" value="HIF_prolyl_hydroxylases"/>
</dbReference>
<keyword evidence="3" id="KW-0847">Vitamin C</keyword>
<dbReference type="InterPro" id="IPR044862">
    <property type="entry name" value="Pro_4_hyd_alph_FE2OG_OXY"/>
</dbReference>
<protein>
    <submittedName>
        <fullName evidence="8">2OG-Fe(II) oxygenase</fullName>
    </submittedName>
</protein>
<evidence type="ECO:0000256" key="1">
    <source>
        <dbReference type="ARBA" id="ARBA00001961"/>
    </source>
</evidence>
<accession>A0ABP7RG75</accession>
<name>A0ABP7RG75_9SPHN</name>
<comment type="cofactor">
    <cofactor evidence="1">
        <name>L-ascorbate</name>
        <dbReference type="ChEBI" id="CHEBI:38290"/>
    </cofactor>
</comment>
<keyword evidence="9" id="KW-1185">Reference proteome</keyword>
<feature type="domain" description="Fe2OG dioxygenase" evidence="7">
    <location>
        <begin position="89"/>
        <end position="211"/>
    </location>
</feature>
<organism evidence="8 9">
    <name type="scientific">Sphingomonas humi</name>
    <dbReference type="NCBI Taxonomy" id="335630"/>
    <lineage>
        <taxon>Bacteria</taxon>
        <taxon>Pseudomonadati</taxon>
        <taxon>Pseudomonadota</taxon>
        <taxon>Alphaproteobacteria</taxon>
        <taxon>Sphingomonadales</taxon>
        <taxon>Sphingomonadaceae</taxon>
        <taxon>Sphingomonas</taxon>
    </lineage>
</organism>
<dbReference type="PROSITE" id="PS51471">
    <property type="entry name" value="FE2OG_OXY"/>
    <property type="match status" value="1"/>
</dbReference>
<keyword evidence="5" id="KW-0560">Oxidoreductase</keyword>
<dbReference type="Gene3D" id="2.60.120.620">
    <property type="entry name" value="q2cbj1_9rhob like domain"/>
    <property type="match status" value="1"/>
</dbReference>
<dbReference type="RefSeq" id="WP_344708370.1">
    <property type="nucleotide sequence ID" value="NZ_BAAAZD010000001.1"/>
</dbReference>
<dbReference type="InterPro" id="IPR006620">
    <property type="entry name" value="Pro_4_hyd_alph"/>
</dbReference>
<gene>
    <name evidence="8" type="ORF">GCM10022211_02800</name>
</gene>
<dbReference type="SMART" id="SM00702">
    <property type="entry name" value="P4Hc"/>
    <property type="match status" value="1"/>
</dbReference>
<sequence>MTAFELPLPPVVRVPDFLAGHEHRALLDWVISAKELFRPATITHESKVDPTRRISLTTAKLGGLEPMLRERMLDALPRLMADTGTAGPPPTSLELELAAHGDGAYFRPHTDIQVGRGRHPVGAKPGEDRVLSAVYYFHVEPKAFSGGELRLFSFGPTPEDDDNDRTHVDVEPAQNLLVAFPSWAPHEVRPVSCPGNRFEQFRFSLNCWYCRTLG</sequence>
<dbReference type="EMBL" id="BAAAZD010000001">
    <property type="protein sequence ID" value="GAA3997006.1"/>
    <property type="molecule type" value="Genomic_DNA"/>
</dbReference>
<evidence type="ECO:0000256" key="4">
    <source>
        <dbReference type="ARBA" id="ARBA00022964"/>
    </source>
</evidence>
<keyword evidence="6" id="KW-0408">Iron</keyword>
<evidence type="ECO:0000256" key="5">
    <source>
        <dbReference type="ARBA" id="ARBA00023002"/>
    </source>
</evidence>
<comment type="caution">
    <text evidence="8">The sequence shown here is derived from an EMBL/GenBank/DDBJ whole genome shotgun (WGS) entry which is preliminary data.</text>
</comment>
<keyword evidence="4" id="KW-0223">Dioxygenase</keyword>
<reference evidence="9" key="1">
    <citation type="journal article" date="2019" name="Int. J. Syst. Evol. Microbiol.">
        <title>The Global Catalogue of Microorganisms (GCM) 10K type strain sequencing project: providing services to taxonomists for standard genome sequencing and annotation.</title>
        <authorList>
            <consortium name="The Broad Institute Genomics Platform"/>
            <consortium name="The Broad Institute Genome Sequencing Center for Infectious Disease"/>
            <person name="Wu L."/>
            <person name="Ma J."/>
        </authorList>
    </citation>
    <scope>NUCLEOTIDE SEQUENCE [LARGE SCALE GENOMIC DNA]</scope>
    <source>
        <strain evidence="9">JCM 16603</strain>
    </source>
</reference>
<dbReference type="PANTHER" id="PTHR12907">
    <property type="entry name" value="EGL NINE HOMOLOG-RELATED"/>
    <property type="match status" value="1"/>
</dbReference>
<evidence type="ECO:0000256" key="6">
    <source>
        <dbReference type="ARBA" id="ARBA00023004"/>
    </source>
</evidence>
<evidence type="ECO:0000256" key="2">
    <source>
        <dbReference type="ARBA" id="ARBA00022723"/>
    </source>
</evidence>
<evidence type="ECO:0000256" key="3">
    <source>
        <dbReference type="ARBA" id="ARBA00022896"/>
    </source>
</evidence>
<evidence type="ECO:0000313" key="8">
    <source>
        <dbReference type="EMBL" id="GAA3997006.1"/>
    </source>
</evidence>
<keyword evidence="2" id="KW-0479">Metal-binding</keyword>
<evidence type="ECO:0000313" key="9">
    <source>
        <dbReference type="Proteomes" id="UP001501310"/>
    </source>
</evidence>